<sequence>MEVNSFEAPEYIFNSINYVSYLVEYVGELNGTITNNPGIYIIVINNEYASVYIKSSLINSFENTTEIIDLINRFYASDNFEIVYVLPPEIYTLQSISAIEATQVNTLQAESPLNLRGKGVVVGIIDTGIDYLSDEFKDINGKTRINEIWDQSIGSNIANNNIALGTVYKKDKINEAIETYNKGGNPYDIVPSRDEIGHGTNMAGIVGALGKNPMLKGIAPECEFVAVKLIQSNFFKYNYGVNAPVYNITSILFAIEYLKNYLLANGKPVVILLPLGTNNGNHKGEHILDNYIAAVSNNVGLVVVTGTGNEGIQDCHASGIIKDKNEYEAIEMIVEKEQKILSMEVWVSLPNIIEINLIGPSGADTGFIPAILNISKEYSFIFEQTRVSIYYNLPEEYTGDQLIRIYFHDIRPGIWKIRIRLRLGKMAEYNAWLPQRGLTSPGTRFISSDQYGTLTIPGDSEFIITVAAYNQNNNNLLAYSGVALRNAYKDVIDFAAGGVNTMTVGINNKVDIINGTSLAAAIGAGACVLLFEWGIVDKNYSYMYSQSIKTFLNRGTLKRPGDMYPNPQSGYGIINFYKIFENMI</sequence>
<evidence type="ECO:0000256" key="5">
    <source>
        <dbReference type="PROSITE-ProRule" id="PRU01240"/>
    </source>
</evidence>
<dbReference type="InterPro" id="IPR036852">
    <property type="entry name" value="Peptidase_S8/S53_dom_sf"/>
</dbReference>
<dbReference type="Gene3D" id="2.60.120.1290">
    <property type="match status" value="1"/>
</dbReference>
<feature type="active site" description="Charge relay system" evidence="5">
    <location>
        <position position="198"/>
    </location>
</feature>
<feature type="domain" description="Peptidase S8/S53" evidence="6">
    <location>
        <begin position="453"/>
        <end position="532"/>
    </location>
</feature>
<evidence type="ECO:0000256" key="4">
    <source>
        <dbReference type="ARBA" id="ARBA00022825"/>
    </source>
</evidence>
<dbReference type="PROSITE" id="PS51892">
    <property type="entry name" value="SUBTILASE"/>
    <property type="match status" value="1"/>
</dbReference>
<name>A0A9X3XLV4_9CLOT</name>
<dbReference type="InterPro" id="IPR015500">
    <property type="entry name" value="Peptidase_S8_subtilisin-rel"/>
</dbReference>
<organism evidence="7 8">
    <name type="scientific">Clostridium tertium</name>
    <dbReference type="NCBI Taxonomy" id="1559"/>
    <lineage>
        <taxon>Bacteria</taxon>
        <taxon>Bacillati</taxon>
        <taxon>Bacillota</taxon>
        <taxon>Clostridia</taxon>
        <taxon>Eubacteriales</taxon>
        <taxon>Clostridiaceae</taxon>
        <taxon>Clostridium</taxon>
    </lineage>
</organism>
<dbReference type="RefSeq" id="WP_008681421.1">
    <property type="nucleotide sequence ID" value="NZ_CABKOG010000004.1"/>
</dbReference>
<evidence type="ECO:0000256" key="1">
    <source>
        <dbReference type="ARBA" id="ARBA00011073"/>
    </source>
</evidence>
<dbReference type="InterPro" id="IPR000209">
    <property type="entry name" value="Peptidase_S8/S53_dom"/>
</dbReference>
<proteinExistence type="inferred from homology"/>
<dbReference type="GO" id="GO:0004252">
    <property type="term" value="F:serine-type endopeptidase activity"/>
    <property type="evidence" value="ECO:0007669"/>
    <property type="project" value="UniProtKB-UniRule"/>
</dbReference>
<dbReference type="AlphaFoldDB" id="A0A9X3XLV4"/>
<feature type="active site" description="Charge relay system" evidence="5">
    <location>
        <position position="126"/>
    </location>
</feature>
<dbReference type="PANTHER" id="PTHR43806">
    <property type="entry name" value="PEPTIDASE S8"/>
    <property type="match status" value="1"/>
</dbReference>
<dbReference type="EMBL" id="JAMRYU010000003">
    <property type="protein sequence ID" value="MDC4239387.1"/>
    <property type="molecule type" value="Genomic_DNA"/>
</dbReference>
<dbReference type="Proteomes" id="UP001141183">
    <property type="component" value="Unassembled WGS sequence"/>
</dbReference>
<dbReference type="GO" id="GO:0006508">
    <property type="term" value="P:proteolysis"/>
    <property type="evidence" value="ECO:0007669"/>
    <property type="project" value="UniProtKB-KW"/>
</dbReference>
<evidence type="ECO:0000256" key="2">
    <source>
        <dbReference type="ARBA" id="ARBA00022670"/>
    </source>
</evidence>
<evidence type="ECO:0000259" key="6">
    <source>
        <dbReference type="Pfam" id="PF00082"/>
    </source>
</evidence>
<keyword evidence="4 5" id="KW-0720">Serine protease</keyword>
<dbReference type="PRINTS" id="PR00723">
    <property type="entry name" value="SUBTILISIN"/>
</dbReference>
<protein>
    <submittedName>
        <fullName evidence="7">S8 family peptidase</fullName>
    </submittedName>
</protein>
<accession>A0A9X3XLV4</accession>
<evidence type="ECO:0000313" key="8">
    <source>
        <dbReference type="Proteomes" id="UP001141183"/>
    </source>
</evidence>
<dbReference type="InterPro" id="IPR017310">
    <property type="entry name" value="Pept_S8A_subtilisin_clostridia"/>
</dbReference>
<evidence type="ECO:0000313" key="7">
    <source>
        <dbReference type="EMBL" id="MDC4239387.1"/>
    </source>
</evidence>
<gene>
    <name evidence="7" type="ORF">NE398_04280</name>
</gene>
<dbReference type="PANTHER" id="PTHR43806:SF11">
    <property type="entry name" value="CEREVISIN-RELATED"/>
    <property type="match status" value="1"/>
</dbReference>
<dbReference type="Gene3D" id="3.40.50.200">
    <property type="entry name" value="Peptidase S8/S53 domain"/>
    <property type="match status" value="1"/>
</dbReference>
<dbReference type="SUPFAM" id="SSF52743">
    <property type="entry name" value="Subtilisin-like"/>
    <property type="match status" value="1"/>
</dbReference>
<dbReference type="Pfam" id="PF00082">
    <property type="entry name" value="Peptidase_S8"/>
    <property type="match status" value="2"/>
</dbReference>
<dbReference type="CDD" id="cd07478">
    <property type="entry name" value="Peptidases_S8_CspA-like"/>
    <property type="match status" value="1"/>
</dbReference>
<feature type="active site" description="Charge relay system" evidence="5">
    <location>
        <position position="517"/>
    </location>
</feature>
<comment type="caution">
    <text evidence="7">The sequence shown here is derived from an EMBL/GenBank/DDBJ whole genome shotgun (WGS) entry which is preliminary data.</text>
</comment>
<keyword evidence="8" id="KW-1185">Reference proteome</keyword>
<dbReference type="InterPro" id="IPR050131">
    <property type="entry name" value="Peptidase_S8_subtilisin-like"/>
</dbReference>
<keyword evidence="2 5" id="KW-0645">Protease</keyword>
<evidence type="ECO:0000256" key="3">
    <source>
        <dbReference type="ARBA" id="ARBA00022801"/>
    </source>
</evidence>
<reference evidence="7" key="1">
    <citation type="submission" date="2022-05" db="EMBL/GenBank/DDBJ databases">
        <title>Draft genome sequence of Clostridium tertium strain CP3 isolated from Peru.</title>
        <authorList>
            <person name="Hurtado R."/>
            <person name="Lima L."/>
            <person name="Sousa T."/>
            <person name="Jaiswal A.K."/>
            <person name="Tiwari S."/>
            <person name="Maturrano L."/>
            <person name="Brenig B."/>
            <person name="Azevedo V."/>
        </authorList>
    </citation>
    <scope>NUCLEOTIDE SEQUENCE</scope>
    <source>
        <strain evidence="7">CP3</strain>
    </source>
</reference>
<keyword evidence="3 5" id="KW-0378">Hydrolase</keyword>
<dbReference type="PIRSF" id="PIRSF037894">
    <property type="entry name" value="Subtilisin_rel_CspABC"/>
    <property type="match status" value="1"/>
</dbReference>
<feature type="domain" description="Peptidase S8/S53" evidence="6">
    <location>
        <begin position="117"/>
        <end position="311"/>
    </location>
</feature>
<dbReference type="InterPro" id="IPR034045">
    <property type="entry name" value="Pep_S8_CspA-like"/>
</dbReference>
<comment type="similarity">
    <text evidence="1 5">Belongs to the peptidase S8 family.</text>
</comment>